<feature type="non-terminal residue" evidence="1">
    <location>
        <position position="1"/>
    </location>
</feature>
<name>A0A0V0GGT1_SOLCH</name>
<accession>A0A0V0GGT1</accession>
<evidence type="ECO:0000313" key="1">
    <source>
        <dbReference type="EMBL" id="JAP06475.1"/>
    </source>
</evidence>
<dbReference type="AlphaFoldDB" id="A0A0V0GGT1"/>
<reference evidence="1" key="1">
    <citation type="submission" date="2015-12" db="EMBL/GenBank/DDBJ databases">
        <title>Gene expression during late stages of embryo sac development: a critical building block for successful pollen-pistil interactions.</title>
        <authorList>
            <person name="Liu Y."/>
            <person name="Joly V."/>
            <person name="Sabar M."/>
            <person name="Matton D.P."/>
        </authorList>
    </citation>
    <scope>NUCLEOTIDE SEQUENCE</scope>
</reference>
<organism evidence="1">
    <name type="scientific">Solanum chacoense</name>
    <name type="common">Chaco potato</name>
    <dbReference type="NCBI Taxonomy" id="4108"/>
    <lineage>
        <taxon>Eukaryota</taxon>
        <taxon>Viridiplantae</taxon>
        <taxon>Streptophyta</taxon>
        <taxon>Embryophyta</taxon>
        <taxon>Tracheophyta</taxon>
        <taxon>Spermatophyta</taxon>
        <taxon>Magnoliopsida</taxon>
        <taxon>eudicotyledons</taxon>
        <taxon>Gunneridae</taxon>
        <taxon>Pentapetalae</taxon>
        <taxon>asterids</taxon>
        <taxon>lamiids</taxon>
        <taxon>Solanales</taxon>
        <taxon>Solanaceae</taxon>
        <taxon>Solanoideae</taxon>
        <taxon>Solaneae</taxon>
        <taxon>Solanum</taxon>
    </lineage>
</organism>
<sequence length="69" mass="8082">RDHSNTHLTGSNNTELLDILQENLYYSEVEEQQHMLVVPSQEEDLDNTLDLERDMDNHILVVHSSCFKK</sequence>
<protein>
    <submittedName>
        <fullName evidence="1">Putative ovule protein</fullName>
    </submittedName>
</protein>
<proteinExistence type="predicted"/>
<dbReference type="EMBL" id="GEDG01041177">
    <property type="protein sequence ID" value="JAP06475.1"/>
    <property type="molecule type" value="Transcribed_RNA"/>
</dbReference>